<dbReference type="InterPro" id="IPR024507">
    <property type="entry name" value="AtzH-like"/>
</dbReference>
<organism evidence="1 2">
    <name type="scientific">Azospirillum lipoferum</name>
    <dbReference type="NCBI Taxonomy" id="193"/>
    <lineage>
        <taxon>Bacteria</taxon>
        <taxon>Pseudomonadati</taxon>
        <taxon>Pseudomonadota</taxon>
        <taxon>Alphaproteobacteria</taxon>
        <taxon>Rhodospirillales</taxon>
        <taxon>Azospirillaceae</taxon>
        <taxon>Azospirillum</taxon>
    </lineage>
</organism>
<dbReference type="Pfam" id="PF11533">
    <property type="entry name" value="AtzH-like"/>
    <property type="match status" value="1"/>
</dbReference>
<protein>
    <submittedName>
        <fullName evidence="1">Oxalurate catabolism protein HpxZ</fullName>
    </submittedName>
</protein>
<dbReference type="Gene3D" id="3.10.450.50">
    <property type="match status" value="1"/>
</dbReference>
<dbReference type="OrthoDB" id="9791198at2"/>
<dbReference type="EMBL" id="VTTN01000006">
    <property type="protein sequence ID" value="KAA0595370.1"/>
    <property type="molecule type" value="Genomic_DNA"/>
</dbReference>
<comment type="caution">
    <text evidence="1">The sequence shown here is derived from an EMBL/GenBank/DDBJ whole genome shotgun (WGS) entry which is preliminary data.</text>
</comment>
<reference evidence="1 2" key="1">
    <citation type="submission" date="2019-08" db="EMBL/GenBank/DDBJ databases">
        <authorList>
            <person name="Grouzdev D."/>
            <person name="Tikhonova E."/>
            <person name="Kravchenko I."/>
        </authorList>
    </citation>
    <scope>NUCLEOTIDE SEQUENCE [LARGE SCALE GENOMIC DNA]</scope>
    <source>
        <strain evidence="1 2">59b</strain>
    </source>
</reference>
<dbReference type="InterPro" id="IPR032710">
    <property type="entry name" value="NTF2-like_dom_sf"/>
</dbReference>
<name>A0A5A9GLN2_AZOLI</name>
<sequence>MDSQNAVTDDAEINRPDVIAAVTAAFERYEVALMSNDVATLNALFWQDPRTVRFGADGPAYGIDAIAAFRRGRDVSDLARVLERVVITSFGDRFATALCAYRRTATGRIGWQSQSWVRMPDGWRIVAAHVSLGPTP</sequence>
<dbReference type="Proteomes" id="UP000324927">
    <property type="component" value="Unassembled WGS sequence"/>
</dbReference>
<evidence type="ECO:0000313" key="1">
    <source>
        <dbReference type="EMBL" id="KAA0595370.1"/>
    </source>
</evidence>
<keyword evidence="2" id="KW-1185">Reference proteome</keyword>
<dbReference type="NCBIfam" id="NF033625">
    <property type="entry name" value="HpxZ"/>
    <property type="match status" value="1"/>
</dbReference>
<dbReference type="RefSeq" id="WP_149232310.1">
    <property type="nucleotide sequence ID" value="NZ_JALJXJ010000007.1"/>
</dbReference>
<evidence type="ECO:0000313" key="2">
    <source>
        <dbReference type="Proteomes" id="UP000324927"/>
    </source>
</evidence>
<proteinExistence type="predicted"/>
<accession>A0A5A9GLN2</accession>
<dbReference type="AlphaFoldDB" id="A0A5A9GLN2"/>
<gene>
    <name evidence="1" type="primary">hpxZ</name>
    <name evidence="1" type="ORF">FZ942_17240</name>
</gene>
<dbReference type="SUPFAM" id="SSF54427">
    <property type="entry name" value="NTF2-like"/>
    <property type="match status" value="1"/>
</dbReference>